<dbReference type="AlphaFoldDB" id="A0A0R3JUR2"/>
<evidence type="ECO:0008006" key="4">
    <source>
        <dbReference type="Google" id="ProtNLM"/>
    </source>
</evidence>
<name>A0A0R3JUR2_CALMK</name>
<feature type="compositionally biased region" description="Polar residues" evidence="1">
    <location>
        <begin position="151"/>
        <end position="163"/>
    </location>
</feature>
<gene>
    <name evidence="2" type="ORF">ABG79_00641</name>
</gene>
<keyword evidence="3" id="KW-1185">Reference proteome</keyword>
<evidence type="ECO:0000256" key="1">
    <source>
        <dbReference type="SAM" id="MobiDB-lite"/>
    </source>
</evidence>
<sequence>MNFGGWICLHRKIQDSWLWEIKPFSKGQAWVDLLMNANFDDKKALISGQFVVMPRGSLYTSELRLSEKWGWSRKQVDEFLKLLESDEMIDLEKVRTGTIIGIKNYEAYQNQFYFEQQVNSQETSEEHNITKNKKTINKITNDKNISLSPAEKSQNSDGAQNEKSSGKGEDYSDEFELFWSIYPRKREKKRAFRSWKARVKENQIPDLMIKAATNYAEHCRINGTEEKYIKLAATFLGPDKPFEEYIDWVPDTKNGDIPKNIAKAIELIKKSNEENIERGGSVFD</sequence>
<evidence type="ECO:0000313" key="3">
    <source>
        <dbReference type="Proteomes" id="UP000052015"/>
    </source>
</evidence>
<reference evidence="2 3" key="1">
    <citation type="submission" date="2015-09" db="EMBL/GenBank/DDBJ databases">
        <title>Draft genome sequence of a Caloramator mitchellensis, a moderate thermophile from the Great Artesian Basin of Australia.</title>
        <authorList>
            <person name="Patel B.K."/>
        </authorList>
    </citation>
    <scope>NUCLEOTIDE SEQUENCE [LARGE SCALE GENOMIC DNA]</scope>
    <source>
        <strain evidence="2 3">VF08</strain>
    </source>
</reference>
<proteinExistence type="predicted"/>
<dbReference type="STRING" id="908809.ABG79_00641"/>
<protein>
    <recommendedName>
        <fullName evidence="4">Phage replisome organiser N-terminal domain-containing protein</fullName>
    </recommendedName>
</protein>
<evidence type="ECO:0000313" key="2">
    <source>
        <dbReference type="EMBL" id="KRQ87303.1"/>
    </source>
</evidence>
<organism evidence="2 3">
    <name type="scientific">Caloramator mitchellensis</name>
    <dbReference type="NCBI Taxonomy" id="908809"/>
    <lineage>
        <taxon>Bacteria</taxon>
        <taxon>Bacillati</taxon>
        <taxon>Bacillota</taxon>
        <taxon>Clostridia</taxon>
        <taxon>Eubacteriales</taxon>
        <taxon>Clostridiaceae</taxon>
        <taxon>Caloramator</taxon>
    </lineage>
</organism>
<feature type="region of interest" description="Disordered" evidence="1">
    <location>
        <begin position="140"/>
        <end position="170"/>
    </location>
</feature>
<dbReference type="EMBL" id="LKHP01000003">
    <property type="protein sequence ID" value="KRQ87303.1"/>
    <property type="molecule type" value="Genomic_DNA"/>
</dbReference>
<comment type="caution">
    <text evidence="2">The sequence shown here is derived from an EMBL/GenBank/DDBJ whole genome shotgun (WGS) entry which is preliminary data.</text>
</comment>
<dbReference type="RefSeq" id="WP_057977063.1">
    <property type="nucleotide sequence ID" value="NZ_LKHP01000003.1"/>
</dbReference>
<dbReference type="Proteomes" id="UP000052015">
    <property type="component" value="Unassembled WGS sequence"/>
</dbReference>
<dbReference type="OrthoDB" id="7365718at2"/>
<accession>A0A0R3JUR2</accession>